<feature type="domain" description="Response regulatory" evidence="5">
    <location>
        <begin position="11"/>
        <end position="127"/>
    </location>
</feature>
<evidence type="ECO:0000313" key="7">
    <source>
        <dbReference type="Proteomes" id="UP000290253"/>
    </source>
</evidence>
<evidence type="ECO:0000313" key="6">
    <source>
        <dbReference type="EMBL" id="RXS95534.1"/>
    </source>
</evidence>
<dbReference type="SMART" id="SM00421">
    <property type="entry name" value="HTH_LUXR"/>
    <property type="match status" value="1"/>
</dbReference>
<evidence type="ECO:0000259" key="4">
    <source>
        <dbReference type="PROSITE" id="PS50043"/>
    </source>
</evidence>
<organism evidence="6 7">
    <name type="scientific">Silvibacterium dinghuense</name>
    <dbReference type="NCBI Taxonomy" id="1560006"/>
    <lineage>
        <taxon>Bacteria</taxon>
        <taxon>Pseudomonadati</taxon>
        <taxon>Acidobacteriota</taxon>
        <taxon>Terriglobia</taxon>
        <taxon>Terriglobales</taxon>
        <taxon>Acidobacteriaceae</taxon>
        <taxon>Silvibacterium</taxon>
    </lineage>
</organism>
<gene>
    <name evidence="6" type="ORF">ESZ00_13260</name>
</gene>
<dbReference type="PANTHER" id="PTHR43214">
    <property type="entry name" value="TWO-COMPONENT RESPONSE REGULATOR"/>
    <property type="match status" value="1"/>
</dbReference>
<dbReference type="Pfam" id="PF00072">
    <property type="entry name" value="Response_reg"/>
    <property type="match status" value="1"/>
</dbReference>
<dbReference type="InterPro" id="IPR001789">
    <property type="entry name" value="Sig_transdc_resp-reg_receiver"/>
</dbReference>
<dbReference type="GO" id="GO:0003677">
    <property type="term" value="F:DNA binding"/>
    <property type="evidence" value="ECO:0007669"/>
    <property type="project" value="UniProtKB-KW"/>
</dbReference>
<evidence type="ECO:0000256" key="2">
    <source>
        <dbReference type="ARBA" id="ARBA00023125"/>
    </source>
</evidence>
<dbReference type="InterPro" id="IPR011006">
    <property type="entry name" value="CheY-like_superfamily"/>
</dbReference>
<protein>
    <submittedName>
        <fullName evidence="6">Response regulator transcription factor</fullName>
    </submittedName>
</protein>
<dbReference type="RefSeq" id="WP_129208731.1">
    <property type="nucleotide sequence ID" value="NZ_BMGU01000004.1"/>
</dbReference>
<sequence>MEKPPAKGTARLLIVDDHPVVRAGLNSMLRKQSGLRVIGSVHGGREALQFLEREDADVMLLDLRMPGMDGLETLKALRGIGGAPQVVILSNFEYDEEIYRAVEAGARGYLLKDTSRDEIIAAIQAVYSGGTHFPKRIADRLSERQHRPCLSAREIEILELLSKGLTNKDIGRALKISQFTVRNHVYRILAKMEVGDRTEASTVAIEQGILPIS</sequence>
<dbReference type="EMBL" id="SDMK01000002">
    <property type="protein sequence ID" value="RXS95534.1"/>
    <property type="molecule type" value="Genomic_DNA"/>
</dbReference>
<dbReference type="AlphaFoldDB" id="A0A4Q1SE53"/>
<dbReference type="SUPFAM" id="SSF52172">
    <property type="entry name" value="CheY-like"/>
    <property type="match status" value="1"/>
</dbReference>
<dbReference type="PROSITE" id="PS00622">
    <property type="entry name" value="HTH_LUXR_1"/>
    <property type="match status" value="1"/>
</dbReference>
<name>A0A4Q1SE53_9BACT</name>
<evidence type="ECO:0000256" key="1">
    <source>
        <dbReference type="ARBA" id="ARBA00022553"/>
    </source>
</evidence>
<dbReference type="InterPro" id="IPR000792">
    <property type="entry name" value="Tscrpt_reg_LuxR_C"/>
</dbReference>
<dbReference type="CDD" id="cd06170">
    <property type="entry name" value="LuxR_C_like"/>
    <property type="match status" value="1"/>
</dbReference>
<dbReference type="PRINTS" id="PR00038">
    <property type="entry name" value="HTHLUXR"/>
</dbReference>
<dbReference type="Proteomes" id="UP000290253">
    <property type="component" value="Unassembled WGS sequence"/>
</dbReference>
<keyword evidence="1 3" id="KW-0597">Phosphoprotein</keyword>
<keyword evidence="2" id="KW-0238">DNA-binding</keyword>
<reference evidence="6 7" key="1">
    <citation type="journal article" date="2016" name="Int. J. Syst. Evol. Microbiol.">
        <title>Acidipila dinghuensis sp. nov., an acidobacterium isolated from forest soil.</title>
        <authorList>
            <person name="Jiang Y.W."/>
            <person name="Wang J."/>
            <person name="Chen M.H."/>
            <person name="Lv Y.Y."/>
            <person name="Qiu L.H."/>
        </authorList>
    </citation>
    <scope>NUCLEOTIDE SEQUENCE [LARGE SCALE GENOMIC DNA]</scope>
    <source>
        <strain evidence="6 7">DHOF10</strain>
    </source>
</reference>
<dbReference type="Pfam" id="PF00196">
    <property type="entry name" value="GerE"/>
    <property type="match status" value="1"/>
</dbReference>
<accession>A0A4Q1SE53</accession>
<dbReference type="PROSITE" id="PS50043">
    <property type="entry name" value="HTH_LUXR_2"/>
    <property type="match status" value="1"/>
</dbReference>
<dbReference type="SUPFAM" id="SSF46894">
    <property type="entry name" value="C-terminal effector domain of the bipartite response regulators"/>
    <property type="match status" value="1"/>
</dbReference>
<evidence type="ECO:0000259" key="5">
    <source>
        <dbReference type="PROSITE" id="PS50110"/>
    </source>
</evidence>
<dbReference type="OrthoDB" id="9779069at2"/>
<dbReference type="InterPro" id="IPR016032">
    <property type="entry name" value="Sig_transdc_resp-reg_C-effctor"/>
</dbReference>
<evidence type="ECO:0000256" key="3">
    <source>
        <dbReference type="PROSITE-ProRule" id="PRU00169"/>
    </source>
</evidence>
<feature type="modified residue" description="4-aspartylphosphate" evidence="3">
    <location>
        <position position="62"/>
    </location>
</feature>
<proteinExistence type="predicted"/>
<dbReference type="GO" id="GO:0000160">
    <property type="term" value="P:phosphorelay signal transduction system"/>
    <property type="evidence" value="ECO:0007669"/>
    <property type="project" value="InterPro"/>
</dbReference>
<dbReference type="CDD" id="cd17535">
    <property type="entry name" value="REC_NarL-like"/>
    <property type="match status" value="1"/>
</dbReference>
<dbReference type="PANTHER" id="PTHR43214:SF43">
    <property type="entry name" value="TWO-COMPONENT RESPONSE REGULATOR"/>
    <property type="match status" value="1"/>
</dbReference>
<dbReference type="SMART" id="SM00448">
    <property type="entry name" value="REC"/>
    <property type="match status" value="1"/>
</dbReference>
<dbReference type="InterPro" id="IPR039420">
    <property type="entry name" value="WalR-like"/>
</dbReference>
<feature type="domain" description="HTH luxR-type" evidence="4">
    <location>
        <begin position="143"/>
        <end position="208"/>
    </location>
</feature>
<dbReference type="Gene3D" id="3.40.50.2300">
    <property type="match status" value="1"/>
</dbReference>
<dbReference type="GO" id="GO:0006355">
    <property type="term" value="P:regulation of DNA-templated transcription"/>
    <property type="evidence" value="ECO:0007669"/>
    <property type="project" value="InterPro"/>
</dbReference>
<comment type="caution">
    <text evidence="6">The sequence shown here is derived from an EMBL/GenBank/DDBJ whole genome shotgun (WGS) entry which is preliminary data.</text>
</comment>
<keyword evidence="7" id="KW-1185">Reference proteome</keyword>
<dbReference type="PROSITE" id="PS50110">
    <property type="entry name" value="RESPONSE_REGULATORY"/>
    <property type="match status" value="1"/>
</dbReference>
<dbReference type="InterPro" id="IPR058245">
    <property type="entry name" value="NreC/VraR/RcsB-like_REC"/>
</dbReference>